<dbReference type="Gene3D" id="2.60.120.200">
    <property type="match status" value="1"/>
</dbReference>
<evidence type="ECO:0008006" key="3">
    <source>
        <dbReference type="Google" id="ProtNLM"/>
    </source>
</evidence>
<proteinExistence type="predicted"/>
<name>A0A9W6M3A1_9MICO</name>
<dbReference type="Proteomes" id="UP001142317">
    <property type="component" value="Unassembled WGS sequence"/>
</dbReference>
<reference evidence="1" key="1">
    <citation type="journal article" date="2014" name="Int. J. Syst. Evol. Microbiol.">
        <title>Complete genome sequence of Corynebacterium casei LMG S-19264T (=DSM 44701T), isolated from a smear-ripened cheese.</title>
        <authorList>
            <consortium name="US DOE Joint Genome Institute (JGI-PGF)"/>
            <person name="Walter F."/>
            <person name="Albersmeier A."/>
            <person name="Kalinowski J."/>
            <person name="Ruckert C."/>
        </authorList>
    </citation>
    <scope>NUCLEOTIDE SEQUENCE</scope>
    <source>
        <strain evidence="1">VKM Ac-1447</strain>
    </source>
</reference>
<dbReference type="EMBL" id="BSEO01000014">
    <property type="protein sequence ID" value="GLJ80413.1"/>
    <property type="molecule type" value="Genomic_DNA"/>
</dbReference>
<dbReference type="InterPro" id="IPR009784">
    <property type="entry name" value="DUF1349"/>
</dbReference>
<evidence type="ECO:0000313" key="2">
    <source>
        <dbReference type="Proteomes" id="UP001142317"/>
    </source>
</evidence>
<dbReference type="Pfam" id="PF07081">
    <property type="entry name" value="DUF1349"/>
    <property type="match status" value="1"/>
</dbReference>
<dbReference type="AlphaFoldDB" id="A0A9W6M3A1"/>
<sequence>MTEHATEIAWSSGSWTNDPERVETDGTDLLVTAREGSDAWRVTSYGFVHDDEHALLAPMPRDSAVEVAFRLDFTAQFDQAGVFLRVDDETWIKAGVERSDGAESLGAVVTRGVSDWSLSPVPGWAGRVVTVRASRSGDAVTVRARVDDEDWRLVRVAPLDPAASVSAGPFCCAPTRAGLTVRFLSWRRTEADAALHPED</sequence>
<keyword evidence="2" id="KW-1185">Reference proteome</keyword>
<dbReference type="PANTHER" id="PTHR35332:SF2">
    <property type="entry name" value="REGULATION OF ENOLASE PROTEIN 1"/>
    <property type="match status" value="1"/>
</dbReference>
<evidence type="ECO:0000313" key="1">
    <source>
        <dbReference type="EMBL" id="GLJ80413.1"/>
    </source>
</evidence>
<comment type="caution">
    <text evidence="1">The sequence shown here is derived from an EMBL/GenBank/DDBJ whole genome shotgun (WGS) entry which is preliminary data.</text>
</comment>
<organism evidence="1 2">
    <name type="scientific">Microbacterium imperiale</name>
    <dbReference type="NCBI Taxonomy" id="33884"/>
    <lineage>
        <taxon>Bacteria</taxon>
        <taxon>Bacillati</taxon>
        <taxon>Actinomycetota</taxon>
        <taxon>Actinomycetes</taxon>
        <taxon>Micrococcales</taxon>
        <taxon>Microbacteriaceae</taxon>
        <taxon>Microbacterium</taxon>
    </lineage>
</organism>
<dbReference type="PANTHER" id="PTHR35332">
    <property type="entry name" value="REGULATION OF ENOLASE PROTEIN 1"/>
    <property type="match status" value="1"/>
</dbReference>
<accession>A0A9W6M3A1</accession>
<gene>
    <name evidence="1" type="ORF">GCM10017586_20960</name>
</gene>
<reference evidence="1" key="2">
    <citation type="submission" date="2023-01" db="EMBL/GenBank/DDBJ databases">
        <authorList>
            <person name="Sun Q."/>
            <person name="Evtushenko L."/>
        </authorList>
    </citation>
    <scope>NUCLEOTIDE SEQUENCE</scope>
    <source>
        <strain evidence="1">VKM Ac-1447</strain>
    </source>
</reference>
<dbReference type="InterPro" id="IPR013320">
    <property type="entry name" value="ConA-like_dom_sf"/>
</dbReference>
<dbReference type="SUPFAM" id="SSF49899">
    <property type="entry name" value="Concanavalin A-like lectins/glucanases"/>
    <property type="match status" value="1"/>
</dbReference>
<dbReference type="RefSeq" id="WP_210006654.1">
    <property type="nucleotide sequence ID" value="NZ_BSEO01000014.1"/>
</dbReference>
<protein>
    <recommendedName>
        <fullName evidence="3">DUF1349 domain-containing protein</fullName>
    </recommendedName>
</protein>